<dbReference type="Pfam" id="PF17820">
    <property type="entry name" value="PDZ_6"/>
    <property type="match status" value="1"/>
</dbReference>
<evidence type="ECO:0000256" key="7">
    <source>
        <dbReference type="ARBA" id="ARBA00022833"/>
    </source>
</evidence>
<evidence type="ECO:0000259" key="12">
    <source>
        <dbReference type="SMART" id="SM00228"/>
    </source>
</evidence>
<dbReference type="InterPro" id="IPR041489">
    <property type="entry name" value="PDZ_6"/>
</dbReference>
<evidence type="ECO:0000256" key="5">
    <source>
        <dbReference type="ARBA" id="ARBA00022692"/>
    </source>
</evidence>
<dbReference type="Gene3D" id="2.30.42.10">
    <property type="match status" value="1"/>
</dbReference>
<accession>A0ABW8AMU2</accession>
<keyword evidence="4" id="KW-0645">Protease</keyword>
<evidence type="ECO:0000256" key="6">
    <source>
        <dbReference type="ARBA" id="ARBA00022801"/>
    </source>
</evidence>
<dbReference type="Proteomes" id="UP001612915">
    <property type="component" value="Unassembled WGS sequence"/>
</dbReference>
<dbReference type="Pfam" id="PF02163">
    <property type="entry name" value="Peptidase_M50"/>
    <property type="match status" value="1"/>
</dbReference>
<evidence type="ECO:0000256" key="10">
    <source>
        <dbReference type="ARBA" id="ARBA00023136"/>
    </source>
</evidence>
<name>A0ABW8AMU2_9ACTN</name>
<feature type="domain" description="PDZ" evidence="12">
    <location>
        <begin position="146"/>
        <end position="229"/>
    </location>
</feature>
<dbReference type="EMBL" id="JBITLV010000003">
    <property type="protein sequence ID" value="MFI7587700.1"/>
    <property type="molecule type" value="Genomic_DNA"/>
</dbReference>
<comment type="cofactor">
    <cofactor evidence="1">
        <name>Zn(2+)</name>
        <dbReference type="ChEBI" id="CHEBI:29105"/>
    </cofactor>
</comment>
<evidence type="ECO:0000313" key="13">
    <source>
        <dbReference type="EMBL" id="MFI7587700.1"/>
    </source>
</evidence>
<keyword evidence="14" id="KW-1185">Reference proteome</keyword>
<evidence type="ECO:0000256" key="3">
    <source>
        <dbReference type="ARBA" id="ARBA00007931"/>
    </source>
</evidence>
<evidence type="ECO:0000256" key="4">
    <source>
        <dbReference type="ARBA" id="ARBA00022670"/>
    </source>
</evidence>
<protein>
    <submittedName>
        <fullName evidence="13">M50 family metallopeptidase</fullName>
    </submittedName>
</protein>
<dbReference type="InterPro" id="IPR036034">
    <property type="entry name" value="PDZ_sf"/>
</dbReference>
<evidence type="ECO:0000256" key="9">
    <source>
        <dbReference type="ARBA" id="ARBA00023049"/>
    </source>
</evidence>
<dbReference type="PANTHER" id="PTHR42837:SF2">
    <property type="entry name" value="MEMBRANE METALLOPROTEASE ARASP2, CHLOROPLASTIC-RELATED"/>
    <property type="match status" value="1"/>
</dbReference>
<dbReference type="SMART" id="SM00228">
    <property type="entry name" value="PDZ"/>
    <property type="match status" value="1"/>
</dbReference>
<dbReference type="CDD" id="cd06163">
    <property type="entry name" value="S2P-M50_PDZ_RseP-like"/>
    <property type="match status" value="1"/>
</dbReference>
<dbReference type="RefSeq" id="WP_398279869.1">
    <property type="nucleotide sequence ID" value="NZ_JBITLV010000003.1"/>
</dbReference>
<keyword evidence="9" id="KW-0482">Metalloprotease</keyword>
<keyword evidence="6" id="KW-0378">Hydrolase</keyword>
<comment type="subcellular location">
    <subcellularLocation>
        <location evidence="2">Membrane</location>
        <topology evidence="2">Multi-pass membrane protein</topology>
    </subcellularLocation>
</comment>
<dbReference type="InterPro" id="IPR004387">
    <property type="entry name" value="Pept_M50_Zn"/>
</dbReference>
<proteinExistence type="inferred from homology"/>
<evidence type="ECO:0000256" key="11">
    <source>
        <dbReference type="SAM" id="Phobius"/>
    </source>
</evidence>
<dbReference type="SUPFAM" id="SSF50156">
    <property type="entry name" value="PDZ domain-like"/>
    <property type="match status" value="1"/>
</dbReference>
<keyword evidence="7" id="KW-0862">Zinc</keyword>
<reference evidence="13 14" key="1">
    <citation type="submission" date="2024-10" db="EMBL/GenBank/DDBJ databases">
        <title>The Natural Products Discovery Center: Release of the First 8490 Sequenced Strains for Exploring Actinobacteria Biosynthetic Diversity.</title>
        <authorList>
            <person name="Kalkreuter E."/>
            <person name="Kautsar S.A."/>
            <person name="Yang D."/>
            <person name="Bader C.D."/>
            <person name="Teijaro C.N."/>
            <person name="Fluegel L."/>
            <person name="Davis C.M."/>
            <person name="Simpson J.R."/>
            <person name="Lauterbach L."/>
            <person name="Steele A.D."/>
            <person name="Gui C."/>
            <person name="Meng S."/>
            <person name="Li G."/>
            <person name="Viehrig K."/>
            <person name="Ye F."/>
            <person name="Su P."/>
            <person name="Kiefer A.F."/>
            <person name="Nichols A."/>
            <person name="Cepeda A.J."/>
            <person name="Yan W."/>
            <person name="Fan B."/>
            <person name="Jiang Y."/>
            <person name="Adhikari A."/>
            <person name="Zheng C.-J."/>
            <person name="Schuster L."/>
            <person name="Cowan T.M."/>
            <person name="Smanski M.J."/>
            <person name="Chevrette M.G."/>
            <person name="De Carvalho L.P.S."/>
            <person name="Shen B."/>
        </authorList>
    </citation>
    <scope>NUCLEOTIDE SEQUENCE [LARGE SCALE GENOMIC DNA]</scope>
    <source>
        <strain evidence="13 14">NPDC049639</strain>
    </source>
</reference>
<organism evidence="13 14">
    <name type="scientific">Spongisporangium articulatum</name>
    <dbReference type="NCBI Taxonomy" id="3362603"/>
    <lineage>
        <taxon>Bacteria</taxon>
        <taxon>Bacillati</taxon>
        <taxon>Actinomycetota</taxon>
        <taxon>Actinomycetes</taxon>
        <taxon>Kineosporiales</taxon>
        <taxon>Kineosporiaceae</taxon>
        <taxon>Spongisporangium</taxon>
    </lineage>
</organism>
<dbReference type="PANTHER" id="PTHR42837">
    <property type="entry name" value="REGULATOR OF SIGMA-E PROTEASE RSEP"/>
    <property type="match status" value="1"/>
</dbReference>
<comment type="similarity">
    <text evidence="3">Belongs to the peptidase M50B family.</text>
</comment>
<feature type="transmembrane region" description="Helical" evidence="11">
    <location>
        <begin position="410"/>
        <end position="431"/>
    </location>
</feature>
<evidence type="ECO:0000256" key="2">
    <source>
        <dbReference type="ARBA" id="ARBA00004141"/>
    </source>
</evidence>
<dbReference type="InterPro" id="IPR008915">
    <property type="entry name" value="Peptidase_M50"/>
</dbReference>
<keyword evidence="8 11" id="KW-1133">Transmembrane helix</keyword>
<gene>
    <name evidence="13" type="ORF">ACIB24_11560</name>
</gene>
<evidence type="ECO:0000256" key="1">
    <source>
        <dbReference type="ARBA" id="ARBA00001947"/>
    </source>
</evidence>
<comment type="caution">
    <text evidence="13">The sequence shown here is derived from an EMBL/GenBank/DDBJ whole genome shotgun (WGS) entry which is preliminary data.</text>
</comment>
<feature type="transmembrane region" description="Helical" evidence="11">
    <location>
        <begin position="348"/>
        <end position="368"/>
    </location>
</feature>
<sequence>MAYLVGVLVFVVGIALSIALHEIGHLAPAKRFGVKCTQYMIGFGPTLWSTRRGETEYGVKAIPLGGYVRMVGMFPPQPGKRARADTTGRFGLLIEQARHDSAQEIGDELPERLFYTKPVWQKLVVMLGGPTMNLVIAVVLLTVWLCGIGLTAQTTTLKSVSQCILPVSAPADATCGADSRPAPAAQAGLKPGDTITSINGVRTTSWSQMQKAIRSGAGQPLTLGIERAGQALTIRATPQLDARNQLDADGNPVLDADGNPVLTKVGFLGVTPASTYQRQSVTDVPGVVWDGLTATAGVVLQIPSKMVGVVQSIGGGERDPNGPISVVGVGRLAGEVTSSSDTTTTDMVVQLLSLLVSLNMALFVFNLIPLLPLDGGHVAGALWEGVRRRWAQARGAADPGPVDVARALPLAYGVACVLLGFSAVLIFADVVNPVRLGG</sequence>
<dbReference type="CDD" id="cd23081">
    <property type="entry name" value="cpPDZ_EcRseP-like"/>
    <property type="match status" value="1"/>
</dbReference>
<feature type="transmembrane region" description="Helical" evidence="11">
    <location>
        <begin position="132"/>
        <end position="152"/>
    </location>
</feature>
<keyword evidence="10 11" id="KW-0472">Membrane</keyword>
<keyword evidence="5 11" id="KW-0812">Transmembrane</keyword>
<evidence type="ECO:0000256" key="8">
    <source>
        <dbReference type="ARBA" id="ARBA00022989"/>
    </source>
</evidence>
<evidence type="ECO:0000313" key="14">
    <source>
        <dbReference type="Proteomes" id="UP001612915"/>
    </source>
</evidence>
<dbReference type="InterPro" id="IPR001478">
    <property type="entry name" value="PDZ"/>
</dbReference>